<dbReference type="GO" id="GO:0032259">
    <property type="term" value="P:methylation"/>
    <property type="evidence" value="ECO:0007669"/>
    <property type="project" value="UniProtKB-KW"/>
</dbReference>
<sequence length="54" mass="6139">LPDGAVRKGSQPPAKEIQKNLNQLKSTFEYLNCNLTLYQLISSTKEWTEDIEGK</sequence>
<dbReference type="EMBL" id="DPVV01000506">
    <property type="protein sequence ID" value="HCL03751.1"/>
    <property type="molecule type" value="Genomic_DNA"/>
</dbReference>
<reference evidence="1 2" key="1">
    <citation type="journal article" date="2018" name="Nat. Biotechnol.">
        <title>A standardized bacterial taxonomy based on genome phylogeny substantially revises the tree of life.</title>
        <authorList>
            <person name="Parks D.H."/>
            <person name="Chuvochina M."/>
            <person name="Waite D.W."/>
            <person name="Rinke C."/>
            <person name="Skarshewski A."/>
            <person name="Chaumeil P.A."/>
            <person name="Hugenholtz P."/>
        </authorList>
    </citation>
    <scope>NUCLEOTIDE SEQUENCE [LARGE SCALE GENOMIC DNA]</scope>
    <source>
        <strain evidence="1">UBA11728</strain>
    </source>
</reference>
<keyword evidence="1" id="KW-0489">Methyltransferase</keyword>
<comment type="caution">
    <text evidence="1">The sequence shown here is derived from an EMBL/GenBank/DDBJ whole genome shotgun (WGS) entry which is preliminary data.</text>
</comment>
<dbReference type="GO" id="GO:0008168">
    <property type="term" value="F:methyltransferase activity"/>
    <property type="evidence" value="ECO:0007669"/>
    <property type="project" value="UniProtKB-KW"/>
</dbReference>
<accession>A0A3D2X9G0</accession>
<dbReference type="AlphaFoldDB" id="A0A3D2X9G0"/>
<dbReference type="Proteomes" id="UP000262969">
    <property type="component" value="Unassembled WGS sequence"/>
</dbReference>
<gene>
    <name evidence="1" type="ORF">DHW61_15330</name>
</gene>
<proteinExistence type="predicted"/>
<organism evidence="1 2">
    <name type="scientific">Lachnoclostridium phytofermentans</name>
    <dbReference type="NCBI Taxonomy" id="66219"/>
    <lineage>
        <taxon>Bacteria</taxon>
        <taxon>Bacillati</taxon>
        <taxon>Bacillota</taxon>
        <taxon>Clostridia</taxon>
        <taxon>Lachnospirales</taxon>
        <taxon>Lachnospiraceae</taxon>
    </lineage>
</organism>
<name>A0A3D2X9G0_9FIRM</name>
<evidence type="ECO:0000313" key="2">
    <source>
        <dbReference type="Proteomes" id="UP000262969"/>
    </source>
</evidence>
<keyword evidence="1" id="KW-0808">Transferase</keyword>
<feature type="non-terminal residue" evidence="1">
    <location>
        <position position="1"/>
    </location>
</feature>
<protein>
    <submittedName>
        <fullName evidence="1">SAM-dependent methyltransferase</fullName>
    </submittedName>
</protein>
<evidence type="ECO:0000313" key="1">
    <source>
        <dbReference type="EMBL" id="HCL03751.1"/>
    </source>
</evidence>